<dbReference type="GO" id="GO:0005737">
    <property type="term" value="C:cytoplasm"/>
    <property type="evidence" value="ECO:0007669"/>
    <property type="project" value="TreeGrafter"/>
</dbReference>
<organism evidence="8 9">
    <name type="scientific">Sphenodon punctatus</name>
    <name type="common">Tuatara</name>
    <name type="synonym">Hatteria punctata</name>
    <dbReference type="NCBI Taxonomy" id="8508"/>
    <lineage>
        <taxon>Eukaryota</taxon>
        <taxon>Metazoa</taxon>
        <taxon>Chordata</taxon>
        <taxon>Craniata</taxon>
        <taxon>Vertebrata</taxon>
        <taxon>Euteleostomi</taxon>
        <taxon>Lepidosauria</taxon>
        <taxon>Sphenodontia</taxon>
        <taxon>Sphenodontidae</taxon>
        <taxon>Sphenodon</taxon>
    </lineage>
</organism>
<keyword evidence="3 6" id="KW-0349">Heme</keyword>
<dbReference type="GO" id="GO:0006082">
    <property type="term" value="P:organic acid metabolic process"/>
    <property type="evidence" value="ECO:0007669"/>
    <property type="project" value="TreeGrafter"/>
</dbReference>
<dbReference type="GO" id="GO:0016712">
    <property type="term" value="F:oxidoreductase activity, acting on paired donors, with incorporation or reduction of molecular oxygen, reduced flavin or flavoprotein as one donor, and incorporation of one atom of oxygen"/>
    <property type="evidence" value="ECO:0007669"/>
    <property type="project" value="TreeGrafter"/>
</dbReference>
<dbReference type="InterPro" id="IPR050182">
    <property type="entry name" value="Cytochrome_P450_fam2"/>
</dbReference>
<dbReference type="FunFam" id="1.10.630.10:FF:000176">
    <property type="entry name" value="Uncharacterized protein"/>
    <property type="match status" value="1"/>
</dbReference>
<dbReference type="OMA" id="HRVCPGD"/>
<evidence type="ECO:0000313" key="9">
    <source>
        <dbReference type="Proteomes" id="UP000694392"/>
    </source>
</evidence>
<evidence type="ECO:0000256" key="7">
    <source>
        <dbReference type="RuleBase" id="RU000461"/>
    </source>
</evidence>
<evidence type="ECO:0000256" key="3">
    <source>
        <dbReference type="ARBA" id="ARBA00022617"/>
    </source>
</evidence>
<keyword evidence="7" id="KW-0560">Oxidoreductase</keyword>
<dbReference type="GO" id="GO:0020037">
    <property type="term" value="F:heme binding"/>
    <property type="evidence" value="ECO:0007669"/>
    <property type="project" value="InterPro"/>
</dbReference>
<dbReference type="PRINTS" id="PR00463">
    <property type="entry name" value="EP450I"/>
</dbReference>
<feature type="binding site" description="axial binding residue" evidence="6">
    <location>
        <position position="240"/>
    </location>
    <ligand>
        <name>heme</name>
        <dbReference type="ChEBI" id="CHEBI:30413"/>
    </ligand>
    <ligandPart>
        <name>Fe</name>
        <dbReference type="ChEBI" id="CHEBI:18248"/>
    </ligandPart>
</feature>
<dbReference type="InterPro" id="IPR002401">
    <property type="entry name" value="Cyt_P450_E_grp-I"/>
</dbReference>
<dbReference type="Pfam" id="PF00067">
    <property type="entry name" value="p450"/>
    <property type="match status" value="1"/>
</dbReference>
<dbReference type="Proteomes" id="UP000694392">
    <property type="component" value="Unplaced"/>
</dbReference>
<evidence type="ECO:0000256" key="6">
    <source>
        <dbReference type="PIRSR" id="PIRSR602401-1"/>
    </source>
</evidence>
<dbReference type="SUPFAM" id="SSF48264">
    <property type="entry name" value="Cytochrome P450"/>
    <property type="match status" value="1"/>
</dbReference>
<evidence type="ECO:0000313" key="8">
    <source>
        <dbReference type="Ensembl" id="ENSSPUP00000016410.1"/>
    </source>
</evidence>
<evidence type="ECO:0000256" key="4">
    <source>
        <dbReference type="ARBA" id="ARBA00022723"/>
    </source>
</evidence>
<evidence type="ECO:0000256" key="2">
    <source>
        <dbReference type="ARBA" id="ARBA00010617"/>
    </source>
</evidence>
<protein>
    <submittedName>
        <fullName evidence="8">Cytochrome P450 family 2 subfamily AB member 20</fullName>
    </submittedName>
</protein>
<dbReference type="PROSITE" id="PS00086">
    <property type="entry name" value="CYTOCHROME_P450"/>
    <property type="match status" value="1"/>
</dbReference>
<name>A0A8D0HA41_SPHPU</name>
<keyword evidence="5 6" id="KW-0408">Iron</keyword>
<evidence type="ECO:0000256" key="1">
    <source>
        <dbReference type="ARBA" id="ARBA00001971"/>
    </source>
</evidence>
<dbReference type="Gene3D" id="1.10.630.10">
    <property type="entry name" value="Cytochrome P450"/>
    <property type="match status" value="1"/>
</dbReference>
<dbReference type="InterPro" id="IPR036396">
    <property type="entry name" value="Cyt_P450_sf"/>
</dbReference>
<keyword evidence="7" id="KW-0503">Monooxygenase</keyword>
<keyword evidence="9" id="KW-1185">Reference proteome</keyword>
<dbReference type="GO" id="GO:0005506">
    <property type="term" value="F:iron ion binding"/>
    <property type="evidence" value="ECO:0007669"/>
    <property type="project" value="InterPro"/>
</dbReference>
<comment type="similarity">
    <text evidence="2 7">Belongs to the cytochrome P450 family.</text>
</comment>
<dbReference type="PANTHER" id="PTHR24300:SF411">
    <property type="entry name" value="CYTOCHROME P450, FAMILY 2, SUBFAMILY AB, POLYPEPTIDE 4-RELATED"/>
    <property type="match status" value="1"/>
</dbReference>
<dbReference type="InterPro" id="IPR017972">
    <property type="entry name" value="Cyt_P450_CS"/>
</dbReference>
<sequence>MGWSISNNEPWLWYVSFPQLYNIVPWLLRRIPGPHQDALSCCKFVCNFIRKEIRSHEERGIPDEPQDFIDHYLAQIEKTKDGSKPVYDEDNMVQAIFDLFLGGSETSSTTLYWALLYMVAYPDVQAKVHKELDAVLGSSQLICFEDRKKLPYTNAVIHEIQRFSNIVSIGMPRLSVKSTTVRGFTIKKGTIVLPNMASALYDPEEWEMPRQFNPSHFLDKDGHFVCREAFIPFSTGHRVCLGEHMARTELFLFFTNLLRTFTFKLPEGVKEIKTEAIWGGTLQPHPYKICAVPR</sequence>
<gene>
    <name evidence="10" type="primary">CYP2AB20</name>
</gene>
<dbReference type="PANTHER" id="PTHR24300">
    <property type="entry name" value="CYTOCHROME P450 508A4-RELATED"/>
    <property type="match status" value="1"/>
</dbReference>
<evidence type="ECO:0000256" key="5">
    <source>
        <dbReference type="ARBA" id="ARBA00023004"/>
    </source>
</evidence>
<dbReference type="AlphaFoldDB" id="A0A8D0HA41"/>
<evidence type="ECO:0000313" key="10">
    <source>
        <dbReference type="VGNC" id="VGNC:103593"/>
    </source>
</evidence>
<accession>A0A8D0HA41</accession>
<comment type="cofactor">
    <cofactor evidence="1 6">
        <name>heme</name>
        <dbReference type="ChEBI" id="CHEBI:30413"/>
    </cofactor>
</comment>
<dbReference type="GO" id="GO:0006805">
    <property type="term" value="P:xenobiotic metabolic process"/>
    <property type="evidence" value="ECO:0007669"/>
    <property type="project" value="TreeGrafter"/>
</dbReference>
<keyword evidence="4 6" id="KW-0479">Metal-binding</keyword>
<proteinExistence type="inferred from homology"/>
<reference evidence="8" key="1">
    <citation type="submission" date="2025-08" db="UniProtKB">
        <authorList>
            <consortium name="Ensembl"/>
        </authorList>
    </citation>
    <scope>IDENTIFICATION</scope>
</reference>
<dbReference type="Ensembl" id="ENSSPUT00000017484.1">
    <property type="protein sequence ID" value="ENSSPUP00000016410.1"/>
    <property type="gene ID" value="ENSSPUG00000012698.1"/>
</dbReference>
<dbReference type="GeneTree" id="ENSGT00940000163166"/>
<dbReference type="VGNC" id="VGNC:103593">
    <property type="gene designation" value="CYP2AB20"/>
</dbReference>
<dbReference type="InterPro" id="IPR001128">
    <property type="entry name" value="Cyt_P450"/>
</dbReference>
<reference evidence="8" key="2">
    <citation type="submission" date="2025-09" db="UniProtKB">
        <authorList>
            <consortium name="Ensembl"/>
        </authorList>
    </citation>
    <scope>IDENTIFICATION</scope>
</reference>
<dbReference type="PRINTS" id="PR00385">
    <property type="entry name" value="P450"/>
</dbReference>